<proteinExistence type="predicted"/>
<accession>A0ABD5RCM8</accession>
<feature type="transmembrane region" description="Helical" evidence="1">
    <location>
        <begin position="12"/>
        <end position="36"/>
    </location>
</feature>
<organism evidence="2 3">
    <name type="scientific">Salinirubrum litoreum</name>
    <dbReference type="NCBI Taxonomy" id="1126234"/>
    <lineage>
        <taxon>Archaea</taxon>
        <taxon>Methanobacteriati</taxon>
        <taxon>Methanobacteriota</taxon>
        <taxon>Stenosarchaea group</taxon>
        <taxon>Halobacteria</taxon>
        <taxon>Halobacteriales</taxon>
        <taxon>Haloferacaceae</taxon>
        <taxon>Salinirubrum</taxon>
    </lineage>
</organism>
<evidence type="ECO:0000313" key="2">
    <source>
        <dbReference type="EMBL" id="MFC5367738.1"/>
    </source>
</evidence>
<dbReference type="RefSeq" id="WP_227229984.1">
    <property type="nucleotide sequence ID" value="NZ_JAJCVJ010000002.1"/>
</dbReference>
<dbReference type="AlphaFoldDB" id="A0ABD5RCM8"/>
<feature type="transmembrane region" description="Helical" evidence="1">
    <location>
        <begin position="42"/>
        <end position="63"/>
    </location>
</feature>
<comment type="caution">
    <text evidence="2">The sequence shown here is derived from an EMBL/GenBank/DDBJ whole genome shotgun (WGS) entry which is preliminary data.</text>
</comment>
<sequence>MARSPSSRSAPLGIWLIAVLGAVGAVADLLGGLGVLGAGVGGFFGGTVAIAFALVKLFVLVNLVRLRGWAWALTLLVYAISFVLALLTLNLLGALLSGLVAAYVYSVREYFR</sequence>
<dbReference type="EMBL" id="JBHSKX010000002">
    <property type="protein sequence ID" value="MFC5367738.1"/>
    <property type="molecule type" value="Genomic_DNA"/>
</dbReference>
<evidence type="ECO:0000256" key="1">
    <source>
        <dbReference type="SAM" id="Phobius"/>
    </source>
</evidence>
<evidence type="ECO:0000313" key="3">
    <source>
        <dbReference type="Proteomes" id="UP001596201"/>
    </source>
</evidence>
<keyword evidence="1" id="KW-1133">Transmembrane helix</keyword>
<protein>
    <submittedName>
        <fullName evidence="2">Uncharacterized protein</fullName>
    </submittedName>
</protein>
<name>A0ABD5RCM8_9EURY</name>
<keyword evidence="3" id="KW-1185">Reference proteome</keyword>
<feature type="transmembrane region" description="Helical" evidence="1">
    <location>
        <begin position="75"/>
        <end position="105"/>
    </location>
</feature>
<reference evidence="2 3" key="1">
    <citation type="journal article" date="2019" name="Int. J. Syst. Evol. Microbiol.">
        <title>The Global Catalogue of Microorganisms (GCM) 10K type strain sequencing project: providing services to taxonomists for standard genome sequencing and annotation.</title>
        <authorList>
            <consortium name="The Broad Institute Genomics Platform"/>
            <consortium name="The Broad Institute Genome Sequencing Center for Infectious Disease"/>
            <person name="Wu L."/>
            <person name="Ma J."/>
        </authorList>
    </citation>
    <scope>NUCLEOTIDE SEQUENCE [LARGE SCALE GENOMIC DNA]</scope>
    <source>
        <strain evidence="2 3">CGMCC 1.12237</strain>
    </source>
</reference>
<keyword evidence="1" id="KW-0812">Transmembrane</keyword>
<dbReference type="Proteomes" id="UP001596201">
    <property type="component" value="Unassembled WGS sequence"/>
</dbReference>
<gene>
    <name evidence="2" type="ORF">ACFPJ5_12415</name>
</gene>
<keyword evidence="1" id="KW-0472">Membrane</keyword>